<keyword evidence="2" id="KW-1133">Transmembrane helix</keyword>
<accession>A0A7Y9GR49</accession>
<proteinExistence type="predicted"/>
<keyword evidence="4" id="KW-1185">Reference proteome</keyword>
<reference evidence="3 4" key="1">
    <citation type="submission" date="2020-07" db="EMBL/GenBank/DDBJ databases">
        <title>Sequencing the genomes of 1000 actinobacteria strains.</title>
        <authorList>
            <person name="Klenk H.-P."/>
        </authorList>
    </citation>
    <scope>NUCLEOTIDE SEQUENCE [LARGE SCALE GENOMIC DNA]</scope>
    <source>
        <strain evidence="3 4">DSM 24662</strain>
    </source>
</reference>
<keyword evidence="2" id="KW-0812">Transmembrane</keyword>
<organism evidence="3 4">
    <name type="scientific">Microbacterium immunditiarum</name>
    <dbReference type="NCBI Taxonomy" id="337480"/>
    <lineage>
        <taxon>Bacteria</taxon>
        <taxon>Bacillati</taxon>
        <taxon>Actinomycetota</taxon>
        <taxon>Actinomycetes</taxon>
        <taxon>Micrococcales</taxon>
        <taxon>Microbacteriaceae</taxon>
        <taxon>Microbacterium</taxon>
    </lineage>
</organism>
<dbReference type="PRINTS" id="PR01217">
    <property type="entry name" value="PRICHEXTENSN"/>
</dbReference>
<sequence>MDYNDNGWGMIAFWLAVAPILFLLAIAAYVVGSFFLMKVFDKAGVQGRWRAWVPVYNSMVAAKLGDLSPWVMLGAILVSALLGSIPAIGWIFSLVGIAAWILSGWRIGLKLNKDWPYLLLWLIPGVGTLIWLGILAFDKTPWNPNIAPAPWRNSFLKDTTVWQGVPVQPGAPVAGPAAGYAAPGAAGAYPPPGYQQPPAPPAGYQPPAPGAGTPVPPPAAPPAPPASAPTAQPPATEPPAAAPPAATEPPSTEPPSTEPPSGEPPRV</sequence>
<dbReference type="EMBL" id="JACCBV010000001">
    <property type="protein sequence ID" value="NYE20876.1"/>
    <property type="molecule type" value="Genomic_DNA"/>
</dbReference>
<dbReference type="AlphaFoldDB" id="A0A7Y9GR49"/>
<dbReference type="Proteomes" id="UP000576969">
    <property type="component" value="Unassembled WGS sequence"/>
</dbReference>
<dbReference type="RefSeq" id="WP_179491126.1">
    <property type="nucleotide sequence ID" value="NZ_JACCBV010000001.1"/>
</dbReference>
<evidence type="ECO:0000313" key="3">
    <source>
        <dbReference type="EMBL" id="NYE20876.1"/>
    </source>
</evidence>
<feature type="transmembrane region" description="Helical" evidence="2">
    <location>
        <begin position="117"/>
        <end position="137"/>
    </location>
</feature>
<evidence type="ECO:0000313" key="4">
    <source>
        <dbReference type="Proteomes" id="UP000576969"/>
    </source>
</evidence>
<evidence type="ECO:0008006" key="5">
    <source>
        <dbReference type="Google" id="ProtNLM"/>
    </source>
</evidence>
<feature type="transmembrane region" description="Helical" evidence="2">
    <location>
        <begin position="87"/>
        <end position="105"/>
    </location>
</feature>
<evidence type="ECO:0000256" key="2">
    <source>
        <dbReference type="SAM" id="Phobius"/>
    </source>
</evidence>
<feature type="transmembrane region" description="Helical" evidence="2">
    <location>
        <begin position="12"/>
        <end position="40"/>
    </location>
</feature>
<protein>
    <recommendedName>
        <fullName evidence="5">Large exoprotein</fullName>
    </recommendedName>
</protein>
<keyword evidence="2" id="KW-0472">Membrane</keyword>
<evidence type="ECO:0000256" key="1">
    <source>
        <dbReference type="SAM" id="MobiDB-lite"/>
    </source>
</evidence>
<gene>
    <name evidence="3" type="ORF">BJ991_002904</name>
</gene>
<feature type="region of interest" description="Disordered" evidence="1">
    <location>
        <begin position="189"/>
        <end position="267"/>
    </location>
</feature>
<name>A0A7Y9GR49_9MICO</name>
<feature type="compositionally biased region" description="Pro residues" evidence="1">
    <location>
        <begin position="251"/>
        <end position="267"/>
    </location>
</feature>
<feature type="compositionally biased region" description="Pro residues" evidence="1">
    <location>
        <begin position="189"/>
        <end position="242"/>
    </location>
</feature>
<comment type="caution">
    <text evidence="3">The sequence shown here is derived from an EMBL/GenBank/DDBJ whole genome shotgun (WGS) entry which is preliminary data.</text>
</comment>